<proteinExistence type="predicted"/>
<accession>A0A212LNZ7</accession>
<protein>
    <submittedName>
        <fullName evidence="1">Uncharacterized protein</fullName>
    </submittedName>
</protein>
<sequence length="28" mass="3613">MFFFLNQRKKVNSRQIYRYGDKKYSTFF</sequence>
<name>A0A212LNZ7_9HYPH</name>
<evidence type="ECO:0000313" key="1">
    <source>
        <dbReference type="EMBL" id="SCM79272.1"/>
    </source>
</evidence>
<organism evidence="1">
    <name type="scientific">uncultured Pleomorphomonas sp</name>
    <dbReference type="NCBI Taxonomy" id="442121"/>
    <lineage>
        <taxon>Bacteria</taxon>
        <taxon>Pseudomonadati</taxon>
        <taxon>Pseudomonadota</taxon>
        <taxon>Alphaproteobacteria</taxon>
        <taxon>Hyphomicrobiales</taxon>
        <taxon>Pleomorphomonadaceae</taxon>
        <taxon>Pleomorphomonas</taxon>
        <taxon>environmental samples</taxon>
    </lineage>
</organism>
<dbReference type="AlphaFoldDB" id="A0A212LNZ7"/>
<reference evidence="1" key="1">
    <citation type="submission" date="2016-08" db="EMBL/GenBank/DDBJ databases">
        <authorList>
            <person name="Seilhamer J.J."/>
        </authorList>
    </citation>
    <scope>NUCLEOTIDE SEQUENCE</scope>
    <source>
        <strain evidence="1">86</strain>
    </source>
</reference>
<dbReference type="EMBL" id="FMJD01000013">
    <property type="protein sequence ID" value="SCM79272.1"/>
    <property type="molecule type" value="Genomic_DNA"/>
</dbReference>
<gene>
    <name evidence="1" type="ORF">KL86PLE_90319</name>
</gene>